<name>A0A418ASX1_9STRA</name>
<feature type="transmembrane region" description="Helical" evidence="1">
    <location>
        <begin position="1700"/>
        <end position="1722"/>
    </location>
</feature>
<feature type="transmembrane region" description="Helical" evidence="1">
    <location>
        <begin position="693"/>
        <end position="711"/>
    </location>
</feature>
<feature type="transmembrane region" description="Helical" evidence="1">
    <location>
        <begin position="608"/>
        <end position="633"/>
    </location>
</feature>
<proteinExistence type="predicted"/>
<evidence type="ECO:0000256" key="1">
    <source>
        <dbReference type="SAM" id="Phobius"/>
    </source>
</evidence>
<dbReference type="Proteomes" id="UP000285060">
    <property type="component" value="Unassembled WGS sequence"/>
</dbReference>
<keyword evidence="3" id="KW-1185">Reference proteome</keyword>
<evidence type="ECO:0000313" key="2">
    <source>
        <dbReference type="EMBL" id="RHY28291.1"/>
    </source>
</evidence>
<feature type="transmembrane region" description="Helical" evidence="1">
    <location>
        <begin position="926"/>
        <end position="949"/>
    </location>
</feature>
<feature type="transmembrane region" description="Helical" evidence="1">
    <location>
        <begin position="1531"/>
        <end position="1552"/>
    </location>
</feature>
<dbReference type="EMBL" id="QUSY01000609">
    <property type="protein sequence ID" value="RHY28291.1"/>
    <property type="molecule type" value="Genomic_DNA"/>
</dbReference>
<organism evidence="2 3">
    <name type="scientific">Aphanomyces invadans</name>
    <dbReference type="NCBI Taxonomy" id="157072"/>
    <lineage>
        <taxon>Eukaryota</taxon>
        <taxon>Sar</taxon>
        <taxon>Stramenopiles</taxon>
        <taxon>Oomycota</taxon>
        <taxon>Saprolegniomycetes</taxon>
        <taxon>Saprolegniales</taxon>
        <taxon>Verrucalvaceae</taxon>
        <taxon>Aphanomyces</taxon>
    </lineage>
</organism>
<evidence type="ECO:0000313" key="3">
    <source>
        <dbReference type="Proteomes" id="UP000285060"/>
    </source>
</evidence>
<protein>
    <submittedName>
        <fullName evidence="2">Uncharacterized protein</fullName>
    </submittedName>
</protein>
<keyword evidence="1" id="KW-1133">Transmembrane helix</keyword>
<keyword evidence="1" id="KW-0812">Transmembrane</keyword>
<comment type="caution">
    <text evidence="2">The sequence shown here is derived from an EMBL/GenBank/DDBJ whole genome shotgun (WGS) entry which is preliminary data.</text>
</comment>
<feature type="transmembrane region" description="Helical" evidence="1">
    <location>
        <begin position="1644"/>
        <end position="1664"/>
    </location>
</feature>
<keyword evidence="1" id="KW-0472">Membrane</keyword>
<accession>A0A418ASX1</accession>
<gene>
    <name evidence="2" type="ORF">DYB32_008365</name>
</gene>
<feature type="transmembrane region" description="Helical" evidence="1">
    <location>
        <begin position="723"/>
        <end position="741"/>
    </location>
</feature>
<sequence>MAIAGPNVPTIVGSLNQARAMDKALPFSKKQYAESLCGYLYVFASLACSIWYCRTLRPSLANDFWWSGYNMTGYEAFIIDVTNAKLSYTQNGPFDLLATASVVEKNYTPSVSTTLVYPTYLHNLIWHELTDIEYAIANLRNLSASWSMRVNTQYCWVDFDKNFEMAHTVERQTRCSVRYVDNGAVYLEALLRNVVWADYMKNWGGPNSPFVVAVQRALEERDVGRQWLDTTSKARDATSVDDELKYWQSHNVTTFKLQFHTRWEIGLTETIVVKNAMGMSQKVTVKDVSRGVGSWTTFDFYWGPVSDFWTMQALNRSLVRGAANHFQRNVSPRQPSIRLDVITSIALPNGTLPAVQGVVGRELGPFFAIDLFVVAQPPALTALYHEFQKLVFERVRADPDTFALYNAMPTATVAPVPPTWSRPGYNYYGGNPFCRAGGPKSYVQQSWDFNDGCTAQTRLTMPLAKNALLFALHADADVPHAAMCGLQTSPDCAMAVGQANAVLTKLGTFPDSMQLAKAAAAAAVTATNVSLMQYVTTSNGTWTRLSQPILAEPAWNVYGWTLLFDWVEGKREVVSIEGDVSTWVIMSNAYAGSPYSTGERGIEQATELVFYVVAATSALLCWVAFLCTLYGILIRFQVNGRNLFRFNRVAGAVWVGRPMTFLRGITAVMVLSTSQLRLVLVAGLAMFEHAPRHWLATLVITGEATWLTYSANDVLLLTARDTTALYAPVSSSLVWLIYFVLEASSPVMPSATINRECHAKDVDYNMFCNSGELEVGSGMRVALLLAIQAVVIGVTFLGGWVYTRSCKNGASASGQRSLLVSGPANCFIQSYTDMASGMWTVDKVSGLLCGLIPFRFGGNNYTFDLKLWVIMQDPKGHTGRLKALPNPALSFEKAQTRSSIQVKAHHSSRDGCNKNAMTWRNQVKVVAMRVAGICLVAGSVAGSVSYLAVSKVNLSNDACWASFNLTGGHGFIGNWLNEQILLGLDHEHVALDASHINQVGSFDKPSAYIASSVNYGSYMQYDELSTVQHNVPGLRRTDACKAPWIFTQYCYVDFDKRWEMANTAARQARCQASMAANGAVYLDSILRNVDWDVWTTCWGDAFETALAVELRTSPAGAAYLQSISTTRLSVEDEIAYWNAKGITSYTVQWQNYKRIGLVNKYTLQNAYGGQYPLTLRAQNGTLRMAKQSMFKMYWSFANDLAAITRPHSGMTGKSLIRSSPDFAFATTTMEQVLVANELLEPTLSVGLTLIQQMIGPFGSVDLLYVPVPASAKVAVRTILDTLRSAIAVPPNADAAARAALNATQAAYMKITPPDLLTPIVPTWQRPDMVSYGGNPLCGDMTTSQVLTLCMVTVFTYELECTDSKRSFFSQPTRESMIAAVILAGLTTASSYSAMAICQCDPSHVKACVPCTDMSVAFVRQYMPQVPSWAPLLATVRADIVALDIQVAQFGGLSNASTMQFMHINVLDPTIPTFEMYAWAFLYDWFVGYRTVLKMQGDVGSITLLSDFEPPLFQQVQPWELPANFAAYARGGVLYVTFIMIAIAIFVLVYIVLSRGQIEGLNMMELGRVGGIVWVGRPLLLLRSSTAIALLSTGTLELQFDGTLSSFQSVELPWYKTLLGALELTWLVSVVTDVSMVFTQEYTTYYATLNSVVVWIIAAAVTAASPVTHTTTLDRVCEVVEVDYQIVCNSGLVKIGQWQRAVLLVGIVVASTLTTYGFVRVIFRTKPTCNTHSLFLSSGAKYLFNHVSRVHNNVYYLDRASAVVCGIVTMRLGRTNYAMDLKNWRIFAIDVPSSSDIPRNTALGAAAPHAFPLTD</sequence>
<feature type="transmembrane region" description="Helical" evidence="1">
    <location>
        <begin position="781"/>
        <end position="802"/>
    </location>
</feature>
<dbReference type="VEuPathDB" id="FungiDB:H310_10159"/>
<reference evidence="2 3" key="1">
    <citation type="submission" date="2018-08" db="EMBL/GenBank/DDBJ databases">
        <title>Aphanomyces genome sequencing and annotation.</title>
        <authorList>
            <person name="Minardi D."/>
            <person name="Oidtmann B."/>
            <person name="Van Der Giezen M."/>
            <person name="Studholme D.J."/>
        </authorList>
    </citation>
    <scope>NUCLEOTIDE SEQUENCE [LARGE SCALE GENOMIC DNA]</scope>
    <source>
        <strain evidence="2 3">NJM0002</strain>
    </source>
</reference>